<proteinExistence type="predicted"/>
<dbReference type="Proteomes" id="UP000190951">
    <property type="component" value="Plasmid p330"/>
</dbReference>
<name>A0A1S8LYW9_9CLOT</name>
<reference evidence="2 3" key="1">
    <citation type="submission" date="2022-04" db="EMBL/GenBank/DDBJ databases">
        <title>Genome sequence of C. roseum typestrain.</title>
        <authorList>
            <person name="Poehlein A."/>
            <person name="Schoch T."/>
            <person name="Duerre P."/>
            <person name="Daniel R."/>
        </authorList>
    </citation>
    <scope>NUCLEOTIDE SEQUENCE [LARGE SCALE GENOMIC DNA]</scope>
    <source>
        <strain evidence="2 3">DSM 7320</strain>
        <plasmid evidence="2 3">p330</plasmid>
    </source>
</reference>
<organism evidence="2 3">
    <name type="scientific">Clostridium felsineum</name>
    <dbReference type="NCBI Taxonomy" id="36839"/>
    <lineage>
        <taxon>Bacteria</taxon>
        <taxon>Bacillati</taxon>
        <taxon>Bacillota</taxon>
        <taxon>Clostridia</taxon>
        <taxon>Eubacteriales</taxon>
        <taxon>Clostridiaceae</taxon>
        <taxon>Clostridium</taxon>
    </lineage>
</organism>
<protein>
    <submittedName>
        <fullName evidence="2">Uncharacterized protein</fullName>
    </submittedName>
</protein>
<evidence type="ECO:0000313" key="3">
    <source>
        <dbReference type="Proteomes" id="UP000190951"/>
    </source>
</evidence>
<gene>
    <name evidence="2" type="ORF">CROST_045520</name>
</gene>
<dbReference type="EMBL" id="CP096984">
    <property type="protein sequence ID" value="URZ13774.1"/>
    <property type="molecule type" value="Genomic_DNA"/>
</dbReference>
<sequence length="73" mass="8096">MKRNIKNSFNPQKMTAKNNPNNMKVKNPIQNGKIPPEIGGKNGNSKPNGAPNMPQNSGPDMSRVLIQENYHLI</sequence>
<dbReference type="AlphaFoldDB" id="A0A1S8LYW9"/>
<geneLocation type="plasmid" evidence="2 3">
    <name>p330</name>
</geneLocation>
<feature type="compositionally biased region" description="Polar residues" evidence="1">
    <location>
        <begin position="1"/>
        <end position="16"/>
    </location>
</feature>
<feature type="compositionally biased region" description="Low complexity" evidence="1">
    <location>
        <begin position="17"/>
        <end position="28"/>
    </location>
</feature>
<feature type="compositionally biased region" description="Polar residues" evidence="1">
    <location>
        <begin position="43"/>
        <end position="59"/>
    </location>
</feature>
<dbReference type="KEGG" id="crw:CROST_045520"/>
<evidence type="ECO:0000256" key="1">
    <source>
        <dbReference type="SAM" id="MobiDB-lite"/>
    </source>
</evidence>
<dbReference type="RefSeq" id="WP_077834744.1">
    <property type="nucleotide sequence ID" value="NZ_CP096984.1"/>
</dbReference>
<keyword evidence="2" id="KW-0614">Plasmid</keyword>
<keyword evidence="3" id="KW-1185">Reference proteome</keyword>
<feature type="region of interest" description="Disordered" evidence="1">
    <location>
        <begin position="1"/>
        <end position="62"/>
    </location>
</feature>
<dbReference type="STRING" id="84029.CROST_11600"/>
<evidence type="ECO:0000313" key="2">
    <source>
        <dbReference type="EMBL" id="URZ13774.1"/>
    </source>
</evidence>
<accession>A0A1S8LYW9</accession>